<dbReference type="GO" id="GO:0045499">
    <property type="term" value="F:chemorepellent activity"/>
    <property type="evidence" value="ECO:0007669"/>
    <property type="project" value="TreeGrafter"/>
</dbReference>
<dbReference type="InterPro" id="IPR015943">
    <property type="entry name" value="WD40/YVTN_repeat-like_dom_sf"/>
</dbReference>
<name>A0A7K6N4G3_PEDTO</name>
<dbReference type="PANTHER" id="PTHR11036:SF14">
    <property type="entry name" value="SEMAPHORIN-4B"/>
    <property type="match status" value="1"/>
</dbReference>
<dbReference type="InterPro" id="IPR036352">
    <property type="entry name" value="Semap_dom_sf"/>
</dbReference>
<dbReference type="InterPro" id="IPR001627">
    <property type="entry name" value="Semap_dom"/>
</dbReference>
<dbReference type="GO" id="GO:0071526">
    <property type="term" value="P:semaphorin-plexin signaling pathway"/>
    <property type="evidence" value="ECO:0007669"/>
    <property type="project" value="TreeGrafter"/>
</dbReference>
<gene>
    <name evidence="5" type="primary">Sema4b</name>
    <name evidence="5" type="ORF">PEDTOR_R13182</name>
</gene>
<feature type="non-terminal residue" evidence="5">
    <location>
        <position position="278"/>
    </location>
</feature>
<feature type="region of interest" description="Disordered" evidence="3">
    <location>
        <begin position="111"/>
        <end position="132"/>
    </location>
</feature>
<sequence length="278" mass="31004">QRDCHNYIKMLLQLNSTHLYTCGTCAFSPACAYINVQHFSLERDASGKVLLEDGKGRCPFDPEYRSTAVMVDGELYAGTVSNFQGNEPTIYRSQESRIALKTENSLNWLQGESRGWRGGPGSPSRLGGAESARGDDDKVYFFFSETGKEFDYFENTIVSRIARVCKGDQGGERVLQRRWTTFLKAQLLCSHPEDGFPFNVLQDVFVLTPGELRWRETLFYGVFSPQGPGPGGGGSSAVCAFPMRSVQRAFGGLYKEVNRETQQWYTDTGPVPEPRPGT</sequence>
<dbReference type="GO" id="GO:0005886">
    <property type="term" value="C:plasma membrane"/>
    <property type="evidence" value="ECO:0007669"/>
    <property type="project" value="TreeGrafter"/>
</dbReference>
<feature type="domain" description="Sema" evidence="4">
    <location>
        <begin position="1"/>
        <end position="278"/>
    </location>
</feature>
<dbReference type="GO" id="GO:0030335">
    <property type="term" value="P:positive regulation of cell migration"/>
    <property type="evidence" value="ECO:0007669"/>
    <property type="project" value="TreeGrafter"/>
</dbReference>
<dbReference type="GO" id="GO:0007411">
    <property type="term" value="P:axon guidance"/>
    <property type="evidence" value="ECO:0007669"/>
    <property type="project" value="TreeGrafter"/>
</dbReference>
<reference evidence="5 6" key="1">
    <citation type="submission" date="2019-09" db="EMBL/GenBank/DDBJ databases">
        <title>Bird 10,000 Genomes (B10K) Project - Family phase.</title>
        <authorList>
            <person name="Zhang G."/>
        </authorList>
    </citation>
    <scope>NUCLEOTIDE SEQUENCE [LARGE SCALE GENOMIC DNA]</scope>
    <source>
        <strain evidence="5">B10K-DU-029-80</strain>
        <tissue evidence="5">Muscle</tissue>
    </source>
</reference>
<dbReference type="EMBL" id="VZRU01002521">
    <property type="protein sequence ID" value="NWW43702.1"/>
    <property type="molecule type" value="Genomic_DNA"/>
</dbReference>
<evidence type="ECO:0000313" key="5">
    <source>
        <dbReference type="EMBL" id="NWW43702.1"/>
    </source>
</evidence>
<dbReference type="Pfam" id="PF01403">
    <property type="entry name" value="Sema"/>
    <property type="match status" value="1"/>
</dbReference>
<evidence type="ECO:0000259" key="4">
    <source>
        <dbReference type="PROSITE" id="PS51004"/>
    </source>
</evidence>
<evidence type="ECO:0000256" key="3">
    <source>
        <dbReference type="SAM" id="MobiDB-lite"/>
    </source>
</evidence>
<dbReference type="SMART" id="SM00630">
    <property type="entry name" value="Sema"/>
    <property type="match status" value="1"/>
</dbReference>
<dbReference type="PROSITE" id="PS51004">
    <property type="entry name" value="SEMA"/>
    <property type="match status" value="1"/>
</dbReference>
<dbReference type="GO" id="GO:0001755">
    <property type="term" value="P:neural crest cell migration"/>
    <property type="evidence" value="ECO:0007669"/>
    <property type="project" value="TreeGrafter"/>
</dbReference>
<evidence type="ECO:0000256" key="2">
    <source>
        <dbReference type="PROSITE-ProRule" id="PRU00352"/>
    </source>
</evidence>
<feature type="non-terminal residue" evidence="5">
    <location>
        <position position="1"/>
    </location>
</feature>
<keyword evidence="6" id="KW-1185">Reference proteome</keyword>
<keyword evidence="1" id="KW-0325">Glycoprotein</keyword>
<dbReference type="InterPro" id="IPR027231">
    <property type="entry name" value="Semaphorin"/>
</dbReference>
<organism evidence="5 6">
    <name type="scientific">Pedionomus torquatus</name>
    <name type="common">Plains-wanderer</name>
    <dbReference type="NCBI Taxonomy" id="227192"/>
    <lineage>
        <taxon>Eukaryota</taxon>
        <taxon>Metazoa</taxon>
        <taxon>Chordata</taxon>
        <taxon>Craniata</taxon>
        <taxon>Vertebrata</taxon>
        <taxon>Euteleostomi</taxon>
        <taxon>Archelosauria</taxon>
        <taxon>Archosauria</taxon>
        <taxon>Dinosauria</taxon>
        <taxon>Saurischia</taxon>
        <taxon>Theropoda</taxon>
        <taxon>Coelurosauria</taxon>
        <taxon>Aves</taxon>
        <taxon>Neognathae</taxon>
        <taxon>Neoaves</taxon>
        <taxon>Charadriiformes</taxon>
        <taxon>Pedionomidae</taxon>
        <taxon>Pedionomus</taxon>
    </lineage>
</organism>
<evidence type="ECO:0000313" key="6">
    <source>
        <dbReference type="Proteomes" id="UP000565207"/>
    </source>
</evidence>
<dbReference type="GO" id="GO:0030215">
    <property type="term" value="F:semaphorin receptor binding"/>
    <property type="evidence" value="ECO:0007669"/>
    <property type="project" value="InterPro"/>
</dbReference>
<dbReference type="PANTHER" id="PTHR11036">
    <property type="entry name" value="SEMAPHORIN"/>
    <property type="match status" value="1"/>
</dbReference>
<comment type="caution">
    <text evidence="5">The sequence shown here is derived from an EMBL/GenBank/DDBJ whole genome shotgun (WGS) entry which is preliminary data.</text>
</comment>
<evidence type="ECO:0000256" key="1">
    <source>
        <dbReference type="ARBA" id="ARBA00023180"/>
    </source>
</evidence>
<proteinExistence type="predicted"/>
<dbReference type="AlphaFoldDB" id="A0A7K6N4G3"/>
<accession>A0A7K6N4G3</accession>
<protein>
    <submittedName>
        <fullName evidence="5">SEM4B protein</fullName>
    </submittedName>
</protein>
<dbReference type="Gene3D" id="2.130.10.10">
    <property type="entry name" value="YVTN repeat-like/Quinoprotein amine dehydrogenase"/>
    <property type="match status" value="1"/>
</dbReference>
<dbReference type="Proteomes" id="UP000565207">
    <property type="component" value="Unassembled WGS sequence"/>
</dbReference>
<comment type="caution">
    <text evidence="2">Lacks conserved residue(s) required for the propagation of feature annotation.</text>
</comment>
<dbReference type="SUPFAM" id="SSF101912">
    <property type="entry name" value="Sema domain"/>
    <property type="match status" value="1"/>
</dbReference>